<comment type="caution">
    <text evidence="6">The sequence shown here is derived from an EMBL/GenBank/DDBJ whole genome shotgun (WGS) entry which is preliminary data.</text>
</comment>
<dbReference type="PROSITE" id="PS00595">
    <property type="entry name" value="AA_TRANSFER_CLASS_5"/>
    <property type="match status" value="1"/>
</dbReference>
<evidence type="ECO:0000259" key="5">
    <source>
        <dbReference type="Pfam" id="PF00266"/>
    </source>
</evidence>
<keyword evidence="7" id="KW-1185">Reference proteome</keyword>
<comment type="similarity">
    <text evidence="3">Belongs to the class-V pyridoxal-phosphate-dependent aminotransferase family.</text>
</comment>
<name>A0A9X1TX26_9SPHN</name>
<dbReference type="PANTHER" id="PTHR43092:SF6">
    <property type="entry name" value="BLR1280 PROTEIN"/>
    <property type="match status" value="1"/>
</dbReference>
<keyword evidence="6" id="KW-0032">Aminotransferase</keyword>
<reference evidence="6" key="1">
    <citation type="submission" date="2022-01" db="EMBL/GenBank/DDBJ databases">
        <authorList>
            <person name="Jo J.-H."/>
            <person name="Im W.-T."/>
        </authorList>
    </citation>
    <scope>NUCLEOTIDE SEQUENCE</scope>
    <source>
        <strain evidence="6">G124</strain>
    </source>
</reference>
<protein>
    <submittedName>
        <fullName evidence="6">Aminotransferase class V-fold PLP-dependent enzyme</fullName>
    </submittedName>
</protein>
<evidence type="ECO:0000313" key="7">
    <source>
        <dbReference type="Proteomes" id="UP001139410"/>
    </source>
</evidence>
<dbReference type="InterPro" id="IPR000192">
    <property type="entry name" value="Aminotrans_V_dom"/>
</dbReference>
<dbReference type="AlphaFoldDB" id="A0A9X1TX26"/>
<keyword evidence="6" id="KW-0808">Transferase</keyword>
<keyword evidence="2" id="KW-0663">Pyridoxal phosphate</keyword>
<dbReference type="InterPro" id="IPR020578">
    <property type="entry name" value="Aminotrans_V_PyrdxlP_BS"/>
</dbReference>
<evidence type="ECO:0000256" key="2">
    <source>
        <dbReference type="ARBA" id="ARBA00022898"/>
    </source>
</evidence>
<dbReference type="InterPro" id="IPR015424">
    <property type="entry name" value="PyrdxlP-dep_Trfase"/>
</dbReference>
<dbReference type="Gene3D" id="3.40.640.10">
    <property type="entry name" value="Type I PLP-dependent aspartate aminotransferase-like (Major domain)"/>
    <property type="match status" value="1"/>
</dbReference>
<dbReference type="InterPro" id="IPR015422">
    <property type="entry name" value="PyrdxlP-dep_Trfase_small"/>
</dbReference>
<comment type="cofactor">
    <cofactor evidence="1 4">
        <name>pyridoxal 5'-phosphate</name>
        <dbReference type="ChEBI" id="CHEBI:597326"/>
    </cofactor>
</comment>
<organism evidence="6 7">
    <name type="scientific">Sphingomonas cremea</name>
    <dbReference type="NCBI Taxonomy" id="2904799"/>
    <lineage>
        <taxon>Bacteria</taxon>
        <taxon>Pseudomonadati</taxon>
        <taxon>Pseudomonadota</taxon>
        <taxon>Alphaproteobacteria</taxon>
        <taxon>Sphingomonadales</taxon>
        <taxon>Sphingomonadaceae</taxon>
        <taxon>Sphingomonas</taxon>
    </lineage>
</organism>
<sequence>MTVGLIPSDDIMLAPGIVHLQTGGVGATPRPVFDATVAAMVQVEANPVRETYGAGLGELEKVRAKASGLLGCITDDIILTTSTTQGMFLIAQGLKLSHGDRILTTDHEHPGGRLCWDWVARRFGVQVDVVPIAPDESDPVAVVERFADAIGPRTRVVSFSHILFTTGVRLPAAELCRRAREHGCWTIVDGAQGPGAMPVDVKAIGCHAYAASGHKWLLGPKGTGLLYLSEDLAGALDALPLSAGRRPNSDSTGIANIAGMIGLGAAIDYVQAVGLECIEAHNRKLRAELYDALSGLNQVSIPSPRDGTFTSANLAFCLPDSVDVHALRRNLLMRHKVYIRVVELSGFLGLRASLHLYNSSNDVEALMRALSAELAA</sequence>
<evidence type="ECO:0000256" key="1">
    <source>
        <dbReference type="ARBA" id="ARBA00001933"/>
    </source>
</evidence>
<dbReference type="InterPro" id="IPR015421">
    <property type="entry name" value="PyrdxlP-dep_Trfase_major"/>
</dbReference>
<dbReference type="Pfam" id="PF00266">
    <property type="entry name" value="Aminotran_5"/>
    <property type="match status" value="1"/>
</dbReference>
<accession>A0A9X1TX26</accession>
<dbReference type="Gene3D" id="3.90.1150.10">
    <property type="entry name" value="Aspartate Aminotransferase, domain 1"/>
    <property type="match status" value="1"/>
</dbReference>
<dbReference type="PANTHER" id="PTHR43092">
    <property type="entry name" value="L-CYSTEINE DESULFHYDRASE"/>
    <property type="match status" value="1"/>
</dbReference>
<evidence type="ECO:0000256" key="3">
    <source>
        <dbReference type="RuleBase" id="RU004075"/>
    </source>
</evidence>
<gene>
    <name evidence="6" type="ORF">LVY65_01340</name>
</gene>
<dbReference type="EMBL" id="JAKFGM010000001">
    <property type="protein sequence ID" value="MCF2513713.1"/>
    <property type="molecule type" value="Genomic_DNA"/>
</dbReference>
<proteinExistence type="inferred from homology"/>
<feature type="domain" description="Aminotransferase class V" evidence="5">
    <location>
        <begin position="27"/>
        <end position="366"/>
    </location>
</feature>
<evidence type="ECO:0000313" key="6">
    <source>
        <dbReference type="EMBL" id="MCF2513713.1"/>
    </source>
</evidence>
<evidence type="ECO:0000256" key="4">
    <source>
        <dbReference type="RuleBase" id="RU004504"/>
    </source>
</evidence>
<dbReference type="SUPFAM" id="SSF53383">
    <property type="entry name" value="PLP-dependent transferases"/>
    <property type="match status" value="1"/>
</dbReference>
<dbReference type="Proteomes" id="UP001139410">
    <property type="component" value="Unassembled WGS sequence"/>
</dbReference>
<dbReference type="RefSeq" id="WP_235066213.1">
    <property type="nucleotide sequence ID" value="NZ_JAKFGM010000001.1"/>
</dbReference>
<dbReference type="GO" id="GO:0008483">
    <property type="term" value="F:transaminase activity"/>
    <property type="evidence" value="ECO:0007669"/>
    <property type="project" value="UniProtKB-KW"/>
</dbReference>